<organism evidence="12 13">
    <name type="scientific">Pararhizobium mangrovi</name>
    <dbReference type="NCBI Taxonomy" id="2590452"/>
    <lineage>
        <taxon>Bacteria</taxon>
        <taxon>Pseudomonadati</taxon>
        <taxon>Pseudomonadota</taxon>
        <taxon>Alphaproteobacteria</taxon>
        <taxon>Hyphomicrobiales</taxon>
        <taxon>Rhizobiaceae</taxon>
        <taxon>Rhizobium/Agrobacterium group</taxon>
        <taxon>Pararhizobium</taxon>
    </lineage>
</organism>
<dbReference type="AlphaFoldDB" id="A0A506TYX6"/>
<comment type="similarity">
    <text evidence="10">Belongs to the DNA photolyase family.</text>
</comment>
<dbReference type="PRINTS" id="PR00147">
    <property type="entry name" value="DNAPHOTLYASE"/>
</dbReference>
<evidence type="ECO:0000256" key="1">
    <source>
        <dbReference type="ARBA" id="ARBA00001932"/>
    </source>
</evidence>
<evidence type="ECO:0000256" key="4">
    <source>
        <dbReference type="ARBA" id="ARBA00022630"/>
    </source>
</evidence>
<keyword evidence="13" id="KW-1185">Reference proteome</keyword>
<dbReference type="SUPFAM" id="SSF48173">
    <property type="entry name" value="Cryptochrome/photolyase FAD-binding domain"/>
    <property type="match status" value="1"/>
</dbReference>
<comment type="cofactor">
    <cofactor evidence="8">
        <name>FAD</name>
        <dbReference type="ChEBI" id="CHEBI:57692"/>
    </cofactor>
    <text evidence="8">Binds 1 FAD per subunit.</text>
</comment>
<evidence type="ECO:0000256" key="8">
    <source>
        <dbReference type="PIRSR" id="PIRSR602081-1"/>
    </source>
</evidence>
<feature type="binding site" evidence="8">
    <location>
        <position position="285"/>
    </location>
    <ligand>
        <name>FAD</name>
        <dbReference type="ChEBI" id="CHEBI:57692"/>
    </ligand>
</feature>
<evidence type="ECO:0000256" key="10">
    <source>
        <dbReference type="RuleBase" id="RU004182"/>
    </source>
</evidence>
<feature type="site" description="Electron transfer via tryptophanyl radical" evidence="9">
    <location>
        <position position="372"/>
    </location>
</feature>
<evidence type="ECO:0000256" key="2">
    <source>
        <dbReference type="ARBA" id="ARBA00013149"/>
    </source>
</evidence>
<dbReference type="GO" id="GO:0000719">
    <property type="term" value="P:photoreactive repair"/>
    <property type="evidence" value="ECO:0007669"/>
    <property type="project" value="UniProtKB-ARBA"/>
</dbReference>
<dbReference type="GO" id="GO:0009416">
    <property type="term" value="P:response to light stimulus"/>
    <property type="evidence" value="ECO:0007669"/>
    <property type="project" value="TreeGrafter"/>
</dbReference>
<keyword evidence="6 10" id="KW-0157">Chromophore</keyword>
<dbReference type="InterPro" id="IPR036155">
    <property type="entry name" value="Crypto/Photolyase_N_sf"/>
</dbReference>
<gene>
    <name evidence="12" type="ORF">FJU11_17100</name>
</gene>
<evidence type="ECO:0000256" key="3">
    <source>
        <dbReference type="ARBA" id="ARBA00014046"/>
    </source>
</evidence>
<dbReference type="PANTHER" id="PTHR11455:SF9">
    <property type="entry name" value="CRYPTOCHROME CIRCADIAN CLOCK 5 ISOFORM X1"/>
    <property type="match status" value="1"/>
</dbReference>
<dbReference type="GO" id="GO:0003904">
    <property type="term" value="F:deoxyribodipyrimidine photo-lyase activity"/>
    <property type="evidence" value="ECO:0007669"/>
    <property type="project" value="UniProtKB-EC"/>
</dbReference>
<feature type="binding site" evidence="8">
    <location>
        <begin position="246"/>
        <end position="250"/>
    </location>
    <ligand>
        <name>FAD</name>
        <dbReference type="ChEBI" id="CHEBI:57692"/>
    </ligand>
</feature>
<dbReference type="InterPro" id="IPR036134">
    <property type="entry name" value="Crypto/Photolyase_FAD-like_sf"/>
</dbReference>
<keyword evidence="5 8" id="KW-0274">FAD</keyword>
<dbReference type="SUPFAM" id="SSF52425">
    <property type="entry name" value="Cryptochrome/photolyase, N-terminal domain"/>
    <property type="match status" value="1"/>
</dbReference>
<comment type="caution">
    <text evidence="12">The sequence shown here is derived from an EMBL/GenBank/DDBJ whole genome shotgun (WGS) entry which is preliminary data.</text>
</comment>
<feature type="binding site" evidence="8">
    <location>
        <begin position="385"/>
        <end position="387"/>
    </location>
    <ligand>
        <name>FAD</name>
        <dbReference type="ChEBI" id="CHEBI:57692"/>
    </ligand>
</feature>
<dbReference type="Gene3D" id="1.25.40.80">
    <property type="match status" value="1"/>
</dbReference>
<dbReference type="GO" id="GO:0071949">
    <property type="term" value="F:FAD binding"/>
    <property type="evidence" value="ECO:0007669"/>
    <property type="project" value="TreeGrafter"/>
</dbReference>
<evidence type="ECO:0000256" key="9">
    <source>
        <dbReference type="PIRSR" id="PIRSR602081-2"/>
    </source>
</evidence>
<sequence>MSKGQDGEIGGEGPIVVWLRNDLRLDDNPPLAAAAETGRPVVPLVVFDEESKDVRQLGGAHKWWFHHSLESLATSFRGKGSQLTLRRGEGAKIVPEVMEEVGADALVFNRRYDEGSRAVDDAVVEALGDDVAVTRYAGNLLHNPDEVETNSGGYYKVYTPFMKTVMKQKRRAPVDAPSGFKQPDSFPKSDKLEDWDLLPTKPDWSGGIRDFWTVGEKAAHDRFADFCDECLGGYDAGRDKPDKDATSRMSPHLRWGEISPIRLWHTANAYAERRKTIPSGDLESFLQELVWRDFNYNLLYNFGPMATKDFNSRFDDFPWKSSKKSLEAWQAGKTGYPIVDAGMRQLWETGWMHNRIRMVVGSFLTKDLLIDWREGERWFWDTLVDGDIASNTAQWQWIGGTGADAQPFFRIFNPITQSERFDKNGDYIRRFVPELKDLPTKVLHAPWDADEETLEKAGVKLGETYPKPIIDHKKARDRALGAYDEVKG</sequence>
<feature type="domain" description="Photolyase/cryptochrome alpha/beta" evidence="11">
    <location>
        <begin position="13"/>
        <end position="141"/>
    </location>
</feature>
<evidence type="ECO:0000256" key="6">
    <source>
        <dbReference type="ARBA" id="ARBA00022991"/>
    </source>
</evidence>
<dbReference type="InterPro" id="IPR018394">
    <property type="entry name" value="DNA_photolyase_1_CS_C"/>
</dbReference>
<comment type="catalytic activity">
    <reaction evidence="7">
        <text>cyclobutadipyrimidine (in DNA) = 2 pyrimidine residues (in DNA).</text>
        <dbReference type="EC" id="4.1.99.3"/>
    </reaction>
</comment>
<name>A0A506TYX6_9HYPH</name>
<dbReference type="RefSeq" id="WP_141168291.1">
    <property type="nucleotide sequence ID" value="NZ_VHLH01000042.1"/>
</dbReference>
<keyword evidence="4 8" id="KW-0285">Flavoprotein</keyword>
<dbReference type="PANTHER" id="PTHR11455">
    <property type="entry name" value="CRYPTOCHROME"/>
    <property type="match status" value="1"/>
</dbReference>
<dbReference type="OrthoDB" id="9772484at2"/>
<protein>
    <recommendedName>
        <fullName evidence="3">Deoxyribodipyrimidine photo-lyase</fullName>
        <ecNumber evidence="2">4.1.99.3</ecNumber>
    </recommendedName>
</protein>
<keyword evidence="12" id="KW-0456">Lyase</keyword>
<dbReference type="Proteomes" id="UP000320314">
    <property type="component" value="Unassembled WGS sequence"/>
</dbReference>
<dbReference type="InterPro" id="IPR014729">
    <property type="entry name" value="Rossmann-like_a/b/a_fold"/>
</dbReference>
<dbReference type="Gene3D" id="1.10.579.10">
    <property type="entry name" value="DNA Cyclobutane Dipyrimidine Photolyase, subunit A, domain 3"/>
    <property type="match status" value="1"/>
</dbReference>
<dbReference type="InterPro" id="IPR002081">
    <property type="entry name" value="Cryptochrome/DNA_photolyase_1"/>
</dbReference>
<evidence type="ECO:0000256" key="5">
    <source>
        <dbReference type="ARBA" id="ARBA00022827"/>
    </source>
</evidence>
<dbReference type="FunFam" id="1.10.579.10:FF:000003">
    <property type="entry name" value="Deoxyribodipyrimidine photo-lyase"/>
    <property type="match status" value="1"/>
</dbReference>
<accession>A0A506TYX6</accession>
<feature type="binding site" evidence="8">
    <location>
        <position position="234"/>
    </location>
    <ligand>
        <name>FAD</name>
        <dbReference type="ChEBI" id="CHEBI:57692"/>
    </ligand>
</feature>
<feature type="site" description="Electron transfer via tryptophanyl radical" evidence="9">
    <location>
        <position position="319"/>
    </location>
</feature>
<dbReference type="InterPro" id="IPR006050">
    <property type="entry name" value="DNA_photolyase_N"/>
</dbReference>
<dbReference type="Pfam" id="PF00875">
    <property type="entry name" value="DNA_photolyase"/>
    <property type="match status" value="1"/>
</dbReference>
<dbReference type="GO" id="GO:0003677">
    <property type="term" value="F:DNA binding"/>
    <property type="evidence" value="ECO:0007669"/>
    <property type="project" value="TreeGrafter"/>
</dbReference>
<comment type="cofactor">
    <cofactor evidence="1">
        <name>(6R)-5,10-methylene-5,6,7,8-tetrahydrofolate</name>
        <dbReference type="ChEBI" id="CHEBI:15636"/>
    </cofactor>
</comment>
<evidence type="ECO:0000313" key="12">
    <source>
        <dbReference type="EMBL" id="TPW25925.1"/>
    </source>
</evidence>
<evidence type="ECO:0000256" key="7">
    <source>
        <dbReference type="ARBA" id="ARBA00033999"/>
    </source>
</evidence>
<dbReference type="Gene3D" id="3.40.50.620">
    <property type="entry name" value="HUPs"/>
    <property type="match status" value="1"/>
</dbReference>
<evidence type="ECO:0000313" key="13">
    <source>
        <dbReference type="Proteomes" id="UP000320314"/>
    </source>
</evidence>
<dbReference type="Pfam" id="PF03441">
    <property type="entry name" value="FAD_binding_7"/>
    <property type="match status" value="1"/>
</dbReference>
<reference evidence="12 13" key="1">
    <citation type="submission" date="2019-06" db="EMBL/GenBank/DDBJ databases">
        <authorList>
            <person name="Li M."/>
        </authorList>
    </citation>
    <scope>NUCLEOTIDE SEQUENCE [LARGE SCALE GENOMIC DNA]</scope>
    <source>
        <strain evidence="12 13">BGMRC6574</strain>
    </source>
</reference>
<evidence type="ECO:0000259" key="11">
    <source>
        <dbReference type="PROSITE" id="PS51645"/>
    </source>
</evidence>
<dbReference type="InterPro" id="IPR005101">
    <property type="entry name" value="Cryptochr/Photolyase_FAD-bd"/>
</dbReference>
<dbReference type="EC" id="4.1.99.3" evidence="2"/>
<feature type="site" description="Electron transfer via tryptophanyl radical" evidence="9">
    <location>
        <position position="395"/>
    </location>
</feature>
<proteinExistence type="inferred from homology"/>
<dbReference type="PROSITE" id="PS00394">
    <property type="entry name" value="DNA_PHOTOLYASES_1_1"/>
    <property type="match status" value="1"/>
</dbReference>
<dbReference type="PROSITE" id="PS51645">
    <property type="entry name" value="PHR_CRY_ALPHA_BETA"/>
    <property type="match status" value="1"/>
</dbReference>
<dbReference type="EMBL" id="VHLH01000042">
    <property type="protein sequence ID" value="TPW25925.1"/>
    <property type="molecule type" value="Genomic_DNA"/>
</dbReference>